<accession>A0A5C7JB08</accession>
<evidence type="ECO:0000313" key="1">
    <source>
        <dbReference type="EMBL" id="TXG78667.1"/>
    </source>
</evidence>
<comment type="caution">
    <text evidence="1">The sequence shown here is derived from an EMBL/GenBank/DDBJ whole genome shotgun (WGS) entry which is preliminary data.</text>
</comment>
<proteinExistence type="predicted"/>
<organism evidence="1 2">
    <name type="scientific">Candidatus Dojkabacteria bacterium</name>
    <dbReference type="NCBI Taxonomy" id="2099670"/>
    <lineage>
        <taxon>Bacteria</taxon>
        <taxon>Candidatus Dojkabacteria</taxon>
    </lineage>
</organism>
<evidence type="ECO:0000313" key="2">
    <source>
        <dbReference type="Proteomes" id="UP000321026"/>
    </source>
</evidence>
<dbReference type="EMBL" id="SSDS01000009">
    <property type="protein sequence ID" value="TXG78667.1"/>
    <property type="molecule type" value="Genomic_DNA"/>
</dbReference>
<gene>
    <name evidence="1" type="ORF">E6Q11_00690</name>
</gene>
<dbReference type="AlphaFoldDB" id="A0A5C7JB08"/>
<protein>
    <submittedName>
        <fullName evidence="1">Uncharacterized protein</fullName>
    </submittedName>
</protein>
<sequence>MPTIGNNINHVDTLCERCGSKKKMAKQWTEKIENSAGFMTLVHKQMVCTNKECQAEFDKNLAAEAAKREKIKLAKQKTATK</sequence>
<dbReference type="Proteomes" id="UP000321026">
    <property type="component" value="Unassembled WGS sequence"/>
</dbReference>
<reference evidence="1 2" key="1">
    <citation type="submission" date="2018-09" db="EMBL/GenBank/DDBJ databases">
        <title>Metagenome Assembled Genomes from an Advanced Water Purification Facility.</title>
        <authorList>
            <person name="Stamps B.W."/>
            <person name="Spear J.R."/>
        </authorList>
    </citation>
    <scope>NUCLEOTIDE SEQUENCE [LARGE SCALE GENOMIC DNA]</scope>
    <source>
        <strain evidence="1">Bin_63_2</strain>
    </source>
</reference>
<name>A0A5C7JB08_9BACT</name>